<gene>
    <name evidence="1" type="ORF">LCGC14_0745720</name>
</gene>
<dbReference type="EMBL" id="LAZR01001776">
    <property type="protein sequence ID" value="KKN39216.1"/>
    <property type="molecule type" value="Genomic_DNA"/>
</dbReference>
<reference evidence="1" key="1">
    <citation type="journal article" date="2015" name="Nature">
        <title>Complex archaea that bridge the gap between prokaryotes and eukaryotes.</title>
        <authorList>
            <person name="Spang A."/>
            <person name="Saw J.H."/>
            <person name="Jorgensen S.L."/>
            <person name="Zaremba-Niedzwiedzka K."/>
            <person name="Martijn J."/>
            <person name="Lind A.E."/>
            <person name="van Eijk R."/>
            <person name="Schleper C."/>
            <person name="Guy L."/>
            <person name="Ettema T.J."/>
        </authorList>
    </citation>
    <scope>NUCLEOTIDE SEQUENCE</scope>
</reference>
<organism evidence="1">
    <name type="scientific">marine sediment metagenome</name>
    <dbReference type="NCBI Taxonomy" id="412755"/>
    <lineage>
        <taxon>unclassified sequences</taxon>
        <taxon>metagenomes</taxon>
        <taxon>ecological metagenomes</taxon>
    </lineage>
</organism>
<evidence type="ECO:0000313" key="1">
    <source>
        <dbReference type="EMBL" id="KKN39216.1"/>
    </source>
</evidence>
<dbReference type="AlphaFoldDB" id="A0A0F9SQH3"/>
<name>A0A0F9SQH3_9ZZZZ</name>
<accession>A0A0F9SQH3</accession>
<sequence length="54" mass="6339">MCEAQVLALNEEPIFTIKDKFVFIHFTTTYAFIKPKMHIGTRPERKKEHCSLEA</sequence>
<protein>
    <submittedName>
        <fullName evidence="1">Uncharacterized protein</fullName>
    </submittedName>
</protein>
<proteinExistence type="predicted"/>
<comment type="caution">
    <text evidence="1">The sequence shown here is derived from an EMBL/GenBank/DDBJ whole genome shotgun (WGS) entry which is preliminary data.</text>
</comment>